<protein>
    <submittedName>
        <fullName evidence="1">Uncharacterized protein</fullName>
    </submittedName>
</protein>
<dbReference type="AlphaFoldDB" id="A0A821E532"/>
<organism evidence="1 2">
    <name type="scientific">Rotaria socialis</name>
    <dbReference type="NCBI Taxonomy" id="392032"/>
    <lineage>
        <taxon>Eukaryota</taxon>
        <taxon>Metazoa</taxon>
        <taxon>Spiralia</taxon>
        <taxon>Gnathifera</taxon>
        <taxon>Rotifera</taxon>
        <taxon>Eurotatoria</taxon>
        <taxon>Bdelloidea</taxon>
        <taxon>Philodinida</taxon>
        <taxon>Philodinidae</taxon>
        <taxon>Rotaria</taxon>
    </lineage>
</organism>
<dbReference type="Proteomes" id="UP000663851">
    <property type="component" value="Unassembled WGS sequence"/>
</dbReference>
<dbReference type="EMBL" id="CAJOBO010018182">
    <property type="protein sequence ID" value="CAF4630263.1"/>
    <property type="molecule type" value="Genomic_DNA"/>
</dbReference>
<evidence type="ECO:0000313" key="2">
    <source>
        <dbReference type="Proteomes" id="UP000663851"/>
    </source>
</evidence>
<reference evidence="1" key="1">
    <citation type="submission" date="2021-02" db="EMBL/GenBank/DDBJ databases">
        <authorList>
            <person name="Nowell W R."/>
        </authorList>
    </citation>
    <scope>NUCLEOTIDE SEQUENCE</scope>
</reference>
<accession>A0A821E532</accession>
<name>A0A821E532_9BILA</name>
<feature type="non-terminal residue" evidence="1">
    <location>
        <position position="1"/>
    </location>
</feature>
<evidence type="ECO:0000313" key="1">
    <source>
        <dbReference type="EMBL" id="CAF4630263.1"/>
    </source>
</evidence>
<comment type="caution">
    <text evidence="1">The sequence shown here is derived from an EMBL/GenBank/DDBJ whole genome shotgun (WGS) entry which is preliminary data.</text>
</comment>
<gene>
    <name evidence="1" type="ORF">HFQ381_LOCUS34658</name>
</gene>
<sequence length="82" mass="9524">VFDIDPYDSDRLITCSPTNGRFYRLSISDEDTKLQFPSNVNSSVQNSEKSFPTLCVNWNKERDVCMTANTNGTIQLYRRMMF</sequence>
<proteinExistence type="predicted"/>